<evidence type="ECO:0000259" key="4">
    <source>
        <dbReference type="Pfam" id="PF00080"/>
    </source>
</evidence>
<dbReference type="RefSeq" id="WP_157843943.1">
    <property type="nucleotide sequence ID" value="NZ_FMWG01000003.1"/>
</dbReference>
<dbReference type="Pfam" id="PF00080">
    <property type="entry name" value="Sod_Cu"/>
    <property type="match status" value="1"/>
</dbReference>
<name>A0A1G5Q7G1_9RHOB</name>
<keyword evidence="3" id="KW-0732">Signal</keyword>
<dbReference type="GO" id="GO:0046872">
    <property type="term" value="F:metal ion binding"/>
    <property type="evidence" value="ECO:0007669"/>
    <property type="project" value="InterPro"/>
</dbReference>
<proteinExistence type="inferred from homology"/>
<dbReference type="InterPro" id="IPR001424">
    <property type="entry name" value="SOD_Cu_Zn_dom"/>
</dbReference>
<dbReference type="EMBL" id="FMWG01000003">
    <property type="protein sequence ID" value="SCZ57607.1"/>
    <property type="molecule type" value="Genomic_DNA"/>
</dbReference>
<sequence length="181" mass="18539">MKQTVQALLLGLTASSAFATLPQSATADHTPSAVADLYDLNGSKVGAGHITQTPHGVLVHIKVSDQPPGPKGVHFHSKAHCAADTGFKSSHGHHGEGEGEHGLLNAAGPGKGDLGNIYVAQDGIGEMQFFKTGVYLNGGDLPLLDADGTAIVIHANKDDQITQPIGGAGPRLICGLLETQS</sequence>
<dbReference type="InterPro" id="IPR036423">
    <property type="entry name" value="SOD-like_Cu/Zn_dom_sf"/>
</dbReference>
<evidence type="ECO:0000313" key="5">
    <source>
        <dbReference type="EMBL" id="SCZ57607.1"/>
    </source>
</evidence>
<dbReference type="GO" id="GO:0006801">
    <property type="term" value="P:superoxide metabolic process"/>
    <property type="evidence" value="ECO:0007669"/>
    <property type="project" value="InterPro"/>
</dbReference>
<accession>A0A1G5Q7G1</accession>
<feature type="region of interest" description="Disordered" evidence="2">
    <location>
        <begin position="84"/>
        <end position="105"/>
    </location>
</feature>
<feature type="domain" description="Superoxide dismutase copper/zinc binding" evidence="4">
    <location>
        <begin position="49"/>
        <end position="176"/>
    </location>
</feature>
<dbReference type="AlphaFoldDB" id="A0A1G5Q7G1"/>
<gene>
    <name evidence="5" type="ORF">SAMN04488118_103107</name>
</gene>
<protein>
    <submittedName>
        <fullName evidence="5">Superoxide dismutase, Cu-Zn family</fullName>
    </submittedName>
</protein>
<dbReference type="Proteomes" id="UP000198767">
    <property type="component" value="Unassembled WGS sequence"/>
</dbReference>
<evidence type="ECO:0000256" key="2">
    <source>
        <dbReference type="SAM" id="MobiDB-lite"/>
    </source>
</evidence>
<evidence type="ECO:0000256" key="3">
    <source>
        <dbReference type="SAM" id="SignalP"/>
    </source>
</evidence>
<reference evidence="5 6" key="1">
    <citation type="submission" date="2016-10" db="EMBL/GenBank/DDBJ databases">
        <authorList>
            <person name="de Groot N.N."/>
        </authorList>
    </citation>
    <scope>NUCLEOTIDE SEQUENCE [LARGE SCALE GENOMIC DNA]</scope>
    <source>
        <strain evidence="5 6">U95</strain>
    </source>
</reference>
<dbReference type="STRING" id="1156985.SAMN04488118_103107"/>
<feature type="signal peptide" evidence="3">
    <location>
        <begin position="1"/>
        <end position="19"/>
    </location>
</feature>
<dbReference type="OrthoDB" id="5431326at2"/>
<feature type="chain" id="PRO_5011585391" evidence="3">
    <location>
        <begin position="20"/>
        <end position="181"/>
    </location>
</feature>
<organism evidence="5 6">
    <name type="scientific">Epibacterium ulvae</name>
    <dbReference type="NCBI Taxonomy" id="1156985"/>
    <lineage>
        <taxon>Bacteria</taxon>
        <taxon>Pseudomonadati</taxon>
        <taxon>Pseudomonadota</taxon>
        <taxon>Alphaproteobacteria</taxon>
        <taxon>Rhodobacterales</taxon>
        <taxon>Roseobacteraceae</taxon>
        <taxon>Epibacterium</taxon>
    </lineage>
</organism>
<keyword evidence="6" id="KW-1185">Reference proteome</keyword>
<evidence type="ECO:0000313" key="6">
    <source>
        <dbReference type="Proteomes" id="UP000198767"/>
    </source>
</evidence>
<evidence type="ECO:0000256" key="1">
    <source>
        <dbReference type="ARBA" id="ARBA00010457"/>
    </source>
</evidence>
<dbReference type="SUPFAM" id="SSF49329">
    <property type="entry name" value="Cu,Zn superoxide dismutase-like"/>
    <property type="match status" value="1"/>
</dbReference>
<comment type="similarity">
    <text evidence="1">Belongs to the Cu-Zn superoxide dismutase family.</text>
</comment>
<dbReference type="Gene3D" id="2.60.40.200">
    <property type="entry name" value="Superoxide dismutase, copper/zinc binding domain"/>
    <property type="match status" value="1"/>
</dbReference>